<accession>A0A072PLI9</accession>
<keyword evidence="4 9" id="KW-0812">Transmembrane</keyword>
<dbReference type="PROSITE" id="PS50850">
    <property type="entry name" value="MFS"/>
    <property type="match status" value="1"/>
</dbReference>
<feature type="transmembrane region" description="Helical" evidence="9">
    <location>
        <begin position="407"/>
        <end position="430"/>
    </location>
</feature>
<organism evidence="11 12">
    <name type="scientific">Exophiala aquamarina CBS 119918</name>
    <dbReference type="NCBI Taxonomy" id="1182545"/>
    <lineage>
        <taxon>Eukaryota</taxon>
        <taxon>Fungi</taxon>
        <taxon>Dikarya</taxon>
        <taxon>Ascomycota</taxon>
        <taxon>Pezizomycotina</taxon>
        <taxon>Eurotiomycetes</taxon>
        <taxon>Chaetothyriomycetidae</taxon>
        <taxon>Chaetothyriales</taxon>
        <taxon>Herpotrichiellaceae</taxon>
        <taxon>Exophiala</taxon>
    </lineage>
</organism>
<dbReference type="Pfam" id="PF00083">
    <property type="entry name" value="Sugar_tr"/>
    <property type="match status" value="1"/>
</dbReference>
<dbReference type="OrthoDB" id="5141738at2759"/>
<dbReference type="GO" id="GO:0005536">
    <property type="term" value="F:D-glucose binding"/>
    <property type="evidence" value="ECO:0007669"/>
    <property type="project" value="UniProtKB-ARBA"/>
</dbReference>
<feature type="transmembrane region" description="Helical" evidence="9">
    <location>
        <begin position="341"/>
        <end position="360"/>
    </location>
</feature>
<dbReference type="RefSeq" id="XP_013258970.1">
    <property type="nucleotide sequence ID" value="XM_013403516.1"/>
</dbReference>
<evidence type="ECO:0000256" key="6">
    <source>
        <dbReference type="ARBA" id="ARBA00023136"/>
    </source>
</evidence>
<dbReference type="PROSITE" id="PS00216">
    <property type="entry name" value="SUGAR_TRANSPORT_1"/>
    <property type="match status" value="1"/>
</dbReference>
<dbReference type="InterPro" id="IPR003663">
    <property type="entry name" value="Sugar/inositol_transpt"/>
</dbReference>
<dbReference type="GO" id="GO:0005351">
    <property type="term" value="F:carbohydrate:proton symporter activity"/>
    <property type="evidence" value="ECO:0007669"/>
    <property type="project" value="TreeGrafter"/>
</dbReference>
<dbReference type="PANTHER" id="PTHR48022:SF17">
    <property type="entry name" value="HEXOSE TRANSPORTER"/>
    <property type="match status" value="1"/>
</dbReference>
<dbReference type="GO" id="GO:0010255">
    <property type="term" value="P:glucose mediated signaling pathway"/>
    <property type="evidence" value="ECO:0007669"/>
    <property type="project" value="UniProtKB-ARBA"/>
</dbReference>
<dbReference type="FunFam" id="1.20.1250.20:FF:000115">
    <property type="entry name" value="High-affinity glucose transporter"/>
    <property type="match status" value="1"/>
</dbReference>
<dbReference type="PROSITE" id="PS00217">
    <property type="entry name" value="SUGAR_TRANSPORT_2"/>
    <property type="match status" value="1"/>
</dbReference>
<protein>
    <recommendedName>
        <fullName evidence="10">Major facilitator superfamily (MFS) profile domain-containing protein</fullName>
    </recommendedName>
</protein>
<evidence type="ECO:0000313" key="12">
    <source>
        <dbReference type="Proteomes" id="UP000027920"/>
    </source>
</evidence>
<comment type="similarity">
    <text evidence="2 8">Belongs to the major facilitator superfamily. Sugar transporter (TC 2.A.1.1) family.</text>
</comment>
<dbReference type="VEuPathDB" id="FungiDB:A1O9_07961"/>
<dbReference type="EMBL" id="AMGV01000006">
    <property type="protein sequence ID" value="KEF56380.1"/>
    <property type="molecule type" value="Genomic_DNA"/>
</dbReference>
<feature type="transmembrane region" description="Helical" evidence="9">
    <location>
        <begin position="70"/>
        <end position="90"/>
    </location>
</feature>
<dbReference type="Gene3D" id="1.20.1250.20">
    <property type="entry name" value="MFS general substrate transporter like domains"/>
    <property type="match status" value="1"/>
</dbReference>
<name>A0A072PLI9_9EURO</name>
<evidence type="ECO:0000256" key="3">
    <source>
        <dbReference type="ARBA" id="ARBA00022448"/>
    </source>
</evidence>
<dbReference type="PANTHER" id="PTHR48022">
    <property type="entry name" value="PLASTIDIC GLUCOSE TRANSPORTER 4"/>
    <property type="match status" value="1"/>
</dbReference>
<dbReference type="NCBIfam" id="TIGR00879">
    <property type="entry name" value="SP"/>
    <property type="match status" value="1"/>
</dbReference>
<evidence type="ECO:0000256" key="9">
    <source>
        <dbReference type="SAM" id="Phobius"/>
    </source>
</evidence>
<feature type="transmembrane region" description="Helical" evidence="9">
    <location>
        <begin position="125"/>
        <end position="143"/>
    </location>
</feature>
<evidence type="ECO:0000256" key="7">
    <source>
        <dbReference type="ARBA" id="ARBA00023180"/>
    </source>
</evidence>
<dbReference type="PRINTS" id="PR00171">
    <property type="entry name" value="SUGRTRNSPORT"/>
</dbReference>
<feature type="transmembrane region" description="Helical" evidence="9">
    <location>
        <begin position="155"/>
        <end position="175"/>
    </location>
</feature>
<dbReference type="InterPro" id="IPR005828">
    <property type="entry name" value="MFS_sugar_transport-like"/>
</dbReference>
<gene>
    <name evidence="11" type="ORF">A1O9_07961</name>
</gene>
<evidence type="ECO:0000313" key="11">
    <source>
        <dbReference type="EMBL" id="KEF56380.1"/>
    </source>
</evidence>
<feature type="transmembrane region" description="Helical" evidence="9">
    <location>
        <begin position="312"/>
        <end position="334"/>
    </location>
</feature>
<evidence type="ECO:0000256" key="5">
    <source>
        <dbReference type="ARBA" id="ARBA00022989"/>
    </source>
</evidence>
<dbReference type="AlphaFoldDB" id="A0A072PLI9"/>
<keyword evidence="5 9" id="KW-1133">Transmembrane helix</keyword>
<feature type="transmembrane region" description="Helical" evidence="9">
    <location>
        <begin position="97"/>
        <end position="119"/>
    </location>
</feature>
<comment type="subcellular location">
    <subcellularLocation>
        <location evidence="1">Membrane</location>
        <topology evidence="1">Multi-pass membrane protein</topology>
    </subcellularLocation>
</comment>
<keyword evidence="7" id="KW-0325">Glycoprotein</keyword>
<proteinExistence type="inferred from homology"/>
<dbReference type="InterPro" id="IPR005829">
    <property type="entry name" value="Sugar_transporter_CS"/>
</dbReference>
<reference evidence="11 12" key="1">
    <citation type="submission" date="2013-03" db="EMBL/GenBank/DDBJ databases">
        <title>The Genome Sequence of Exophiala aquamarina CBS 119918.</title>
        <authorList>
            <consortium name="The Broad Institute Genomics Platform"/>
            <person name="Cuomo C."/>
            <person name="de Hoog S."/>
            <person name="Gorbushina A."/>
            <person name="Walker B."/>
            <person name="Young S.K."/>
            <person name="Zeng Q."/>
            <person name="Gargeya S."/>
            <person name="Fitzgerald M."/>
            <person name="Haas B."/>
            <person name="Abouelleil A."/>
            <person name="Allen A.W."/>
            <person name="Alvarado L."/>
            <person name="Arachchi H.M."/>
            <person name="Berlin A.M."/>
            <person name="Chapman S.B."/>
            <person name="Gainer-Dewar J."/>
            <person name="Goldberg J."/>
            <person name="Griggs A."/>
            <person name="Gujja S."/>
            <person name="Hansen M."/>
            <person name="Howarth C."/>
            <person name="Imamovic A."/>
            <person name="Ireland A."/>
            <person name="Larimer J."/>
            <person name="McCowan C."/>
            <person name="Murphy C."/>
            <person name="Pearson M."/>
            <person name="Poon T.W."/>
            <person name="Priest M."/>
            <person name="Roberts A."/>
            <person name="Saif S."/>
            <person name="Shea T."/>
            <person name="Sisk P."/>
            <person name="Sykes S."/>
            <person name="Wortman J."/>
            <person name="Nusbaum C."/>
            <person name="Birren B."/>
        </authorList>
    </citation>
    <scope>NUCLEOTIDE SEQUENCE [LARGE SCALE GENOMIC DNA]</scope>
    <source>
        <strain evidence="11 12">CBS 119918</strain>
    </source>
</reference>
<dbReference type="HOGENOM" id="CLU_001265_30_1_1"/>
<sequence>MKLFKKPEEVAGSATPAILMGGFASLGGILFGYDTGTISGILAMDYWVRLFSTHVDVQGQAYITTGEQSLIVSILSAGTFFGALSGAPIGDLAGRRLGLLVSCVIFNIGVVMQTAAMAIPLFTAGRAVAGFGVGLLSSLVPLYQSECSPKWIRGTIIAAYQLAITIGLLLAAIVNNATHDRNDSGSYRIPVAVQLLYGLILGFGIFFFPETPRFFVKTGNTAEASKSLGRLRRLSPDHPAITEELAEIIANHEYDIALGTSSWLDLLKSHGRQRRRLLTGCGIMVAQQLTGINFIFYYGTQFFKNSGISNPFLIGLTTNLVNVASTIPGLLLVERWGRRQLLFWGAVGMTICEFIVAIVGATSSSNVANTVLIAFTCIYIFFFAISWGVAGWVVVGENFSLRFRAQSVACSIASNWLLNWAIGFATPYLVDEAPGAAGLQAKVFFIWGACCLGCAVFVYLCIFETKGLTLEQVDDMYEKVSQAWQSESYTPQDTFQEQMRKQSTCGVEHVEGQDARGFVEINSDIKSQTVQV</sequence>
<feature type="transmembrane region" description="Helical" evidence="9">
    <location>
        <begin position="12"/>
        <end position="33"/>
    </location>
</feature>
<feature type="transmembrane region" description="Helical" evidence="9">
    <location>
        <begin position="187"/>
        <end position="208"/>
    </location>
</feature>
<keyword evidence="3 8" id="KW-0813">Transport</keyword>
<dbReference type="GO" id="GO:0005886">
    <property type="term" value="C:plasma membrane"/>
    <property type="evidence" value="ECO:0007669"/>
    <property type="project" value="UniProtKB-ARBA"/>
</dbReference>
<feature type="domain" description="Major facilitator superfamily (MFS) profile" evidence="10">
    <location>
        <begin position="20"/>
        <end position="466"/>
    </location>
</feature>
<dbReference type="CDD" id="cd17356">
    <property type="entry name" value="MFS_HXT"/>
    <property type="match status" value="1"/>
</dbReference>
<dbReference type="InterPro" id="IPR036259">
    <property type="entry name" value="MFS_trans_sf"/>
</dbReference>
<evidence type="ECO:0000256" key="2">
    <source>
        <dbReference type="ARBA" id="ARBA00010992"/>
    </source>
</evidence>
<evidence type="ECO:0000259" key="10">
    <source>
        <dbReference type="PROSITE" id="PS50850"/>
    </source>
</evidence>
<evidence type="ECO:0000256" key="8">
    <source>
        <dbReference type="RuleBase" id="RU003346"/>
    </source>
</evidence>
<evidence type="ECO:0000256" key="1">
    <source>
        <dbReference type="ARBA" id="ARBA00004141"/>
    </source>
</evidence>
<dbReference type="Proteomes" id="UP000027920">
    <property type="component" value="Unassembled WGS sequence"/>
</dbReference>
<dbReference type="InterPro" id="IPR050360">
    <property type="entry name" value="MFS_Sugar_Transporters"/>
</dbReference>
<keyword evidence="12" id="KW-1185">Reference proteome</keyword>
<evidence type="ECO:0000256" key="4">
    <source>
        <dbReference type="ARBA" id="ARBA00022692"/>
    </source>
</evidence>
<dbReference type="InterPro" id="IPR020846">
    <property type="entry name" value="MFS_dom"/>
</dbReference>
<feature type="transmembrane region" description="Helical" evidence="9">
    <location>
        <begin position="277"/>
        <end position="300"/>
    </location>
</feature>
<feature type="transmembrane region" description="Helical" evidence="9">
    <location>
        <begin position="442"/>
        <end position="462"/>
    </location>
</feature>
<dbReference type="GeneID" id="25282874"/>
<feature type="transmembrane region" description="Helical" evidence="9">
    <location>
        <begin position="372"/>
        <end position="395"/>
    </location>
</feature>
<dbReference type="SUPFAM" id="SSF103473">
    <property type="entry name" value="MFS general substrate transporter"/>
    <property type="match status" value="1"/>
</dbReference>
<comment type="caution">
    <text evidence="11">The sequence shown here is derived from an EMBL/GenBank/DDBJ whole genome shotgun (WGS) entry which is preliminary data.</text>
</comment>
<keyword evidence="6 9" id="KW-0472">Membrane</keyword>